<comment type="caution">
    <text evidence="2">The sequence shown here is derived from an EMBL/GenBank/DDBJ whole genome shotgun (WGS) entry which is preliminary data.</text>
</comment>
<protein>
    <recommendedName>
        <fullName evidence="4">Secreted protein</fullName>
    </recommendedName>
</protein>
<keyword evidence="1" id="KW-0732">Signal</keyword>
<dbReference type="RefSeq" id="WP_184786817.1">
    <property type="nucleotide sequence ID" value="NZ_BONT01000013.1"/>
</dbReference>
<reference evidence="2 3" key="1">
    <citation type="submission" date="2020-08" db="EMBL/GenBank/DDBJ databases">
        <title>Genomic Encyclopedia of Type Strains, Phase IV (KMG-IV): sequencing the most valuable type-strain genomes for metagenomic binning, comparative biology and taxonomic classification.</title>
        <authorList>
            <person name="Goeker M."/>
        </authorList>
    </citation>
    <scope>NUCLEOTIDE SEQUENCE [LARGE SCALE GENOMIC DNA]</scope>
    <source>
        <strain evidence="2 3">YIM 65646</strain>
    </source>
</reference>
<gene>
    <name evidence="2" type="ORF">HNR73_001822</name>
</gene>
<evidence type="ECO:0000313" key="3">
    <source>
        <dbReference type="Proteomes" id="UP000548476"/>
    </source>
</evidence>
<name>A0A841FK87_9ACTN</name>
<evidence type="ECO:0000313" key="2">
    <source>
        <dbReference type="EMBL" id="MBB6033972.1"/>
    </source>
</evidence>
<dbReference type="EMBL" id="JACHGT010000003">
    <property type="protein sequence ID" value="MBB6033972.1"/>
    <property type="molecule type" value="Genomic_DNA"/>
</dbReference>
<evidence type="ECO:0000256" key="1">
    <source>
        <dbReference type="SAM" id="SignalP"/>
    </source>
</evidence>
<feature type="signal peptide" evidence="1">
    <location>
        <begin position="1"/>
        <end position="37"/>
    </location>
</feature>
<accession>A0A841FK87</accession>
<organism evidence="2 3">
    <name type="scientific">Phytomonospora endophytica</name>
    <dbReference type="NCBI Taxonomy" id="714109"/>
    <lineage>
        <taxon>Bacteria</taxon>
        <taxon>Bacillati</taxon>
        <taxon>Actinomycetota</taxon>
        <taxon>Actinomycetes</taxon>
        <taxon>Micromonosporales</taxon>
        <taxon>Micromonosporaceae</taxon>
        <taxon>Phytomonospora</taxon>
    </lineage>
</organism>
<sequence>MSTPSRARARLRRAITTVLGCAVALAVITVPVTPAHAASTTTCTGTSHVALSPGMTLTPQTVTVTENDALTSCTSTDPTLTSGSLGPFVYSVPNASCNSIFPLGTGPLLLAWNNGQTSTATLTYTASSTAGIVQQTGVGSIIAGQFTGAAAVVTWIYLLVNPLECLVPGGMTSQNGTILVQITGL</sequence>
<dbReference type="AlphaFoldDB" id="A0A841FK87"/>
<feature type="chain" id="PRO_5032896809" description="Secreted protein" evidence="1">
    <location>
        <begin position="38"/>
        <end position="185"/>
    </location>
</feature>
<keyword evidence="3" id="KW-1185">Reference proteome</keyword>
<dbReference type="Proteomes" id="UP000548476">
    <property type="component" value="Unassembled WGS sequence"/>
</dbReference>
<evidence type="ECO:0008006" key="4">
    <source>
        <dbReference type="Google" id="ProtNLM"/>
    </source>
</evidence>
<proteinExistence type="predicted"/>